<protein>
    <submittedName>
        <fullName evidence="5">Ribokinase</fullName>
    </submittedName>
</protein>
<dbReference type="EMBL" id="BOPG01000003">
    <property type="protein sequence ID" value="GIJ52854.1"/>
    <property type="molecule type" value="Genomic_DNA"/>
</dbReference>
<gene>
    <name evidence="5" type="primary">rbsK_1</name>
    <name evidence="5" type="ORF">Vau01_003700</name>
</gene>
<evidence type="ECO:0000313" key="6">
    <source>
        <dbReference type="Proteomes" id="UP000612585"/>
    </source>
</evidence>
<keyword evidence="2" id="KW-0808">Transferase</keyword>
<dbReference type="GO" id="GO:0016301">
    <property type="term" value="F:kinase activity"/>
    <property type="evidence" value="ECO:0007669"/>
    <property type="project" value="UniProtKB-KW"/>
</dbReference>
<name>A0A8J4DWG6_9ACTN</name>
<comment type="similarity">
    <text evidence="1">Belongs to the carbohydrate kinase PfkB family.</text>
</comment>
<evidence type="ECO:0000256" key="3">
    <source>
        <dbReference type="ARBA" id="ARBA00022777"/>
    </source>
</evidence>
<dbReference type="PANTHER" id="PTHR43320">
    <property type="entry name" value="SUGAR KINASE"/>
    <property type="match status" value="1"/>
</dbReference>
<evidence type="ECO:0000259" key="4">
    <source>
        <dbReference type="Pfam" id="PF00294"/>
    </source>
</evidence>
<dbReference type="InterPro" id="IPR029056">
    <property type="entry name" value="Ribokinase-like"/>
</dbReference>
<dbReference type="SUPFAM" id="SSF53613">
    <property type="entry name" value="Ribokinase-like"/>
    <property type="match status" value="1"/>
</dbReference>
<dbReference type="InterPro" id="IPR052700">
    <property type="entry name" value="Carb_kinase_PfkB-like"/>
</dbReference>
<dbReference type="PROSITE" id="PS00583">
    <property type="entry name" value="PFKB_KINASES_1"/>
    <property type="match status" value="1"/>
</dbReference>
<evidence type="ECO:0000313" key="5">
    <source>
        <dbReference type="EMBL" id="GIJ52854.1"/>
    </source>
</evidence>
<evidence type="ECO:0000256" key="1">
    <source>
        <dbReference type="ARBA" id="ARBA00010688"/>
    </source>
</evidence>
<dbReference type="Pfam" id="PF00294">
    <property type="entry name" value="PfkB"/>
    <property type="match status" value="1"/>
</dbReference>
<dbReference type="InterPro" id="IPR002173">
    <property type="entry name" value="Carboh/pur_kinase_PfkB_CS"/>
</dbReference>
<sequence>MVVGDVVTDVVAVHAGELAVGSDTDARITVTGGGSAANTAAWLANLGVDVTLVGVVGDDDAGAARLAELRTAGVRCAVRVVPGATTGSIVVLSGGGDRTMLADRGANALLRADDVGPVVTGAALVHVSGYTLFDPATRPAGIAALGAAAAAGATASVDAASAAPLRAVGGSAFLEWTRAAHVLFANVDEARALLGVPPPAPDPGARHLAATFGGEVVLKHGAAGAVWSDGADVIAVPAAPAEAVDPTGAGDAFAAGYLAARLAGARPAEALQAGAKHGARAVSRVGARP</sequence>
<reference evidence="5" key="1">
    <citation type="submission" date="2021-01" db="EMBL/GenBank/DDBJ databases">
        <title>Whole genome shotgun sequence of Virgisporangium aurantiacum NBRC 16421.</title>
        <authorList>
            <person name="Komaki H."/>
            <person name="Tamura T."/>
        </authorList>
    </citation>
    <scope>NUCLEOTIDE SEQUENCE</scope>
    <source>
        <strain evidence="5">NBRC 16421</strain>
    </source>
</reference>
<feature type="domain" description="Carbohydrate kinase PfkB" evidence="4">
    <location>
        <begin position="1"/>
        <end position="288"/>
    </location>
</feature>
<proteinExistence type="inferred from homology"/>
<dbReference type="Gene3D" id="3.40.1190.20">
    <property type="match status" value="1"/>
</dbReference>
<dbReference type="InterPro" id="IPR011611">
    <property type="entry name" value="PfkB_dom"/>
</dbReference>
<keyword evidence="6" id="KW-1185">Reference proteome</keyword>
<accession>A0A8J4DWG6</accession>
<dbReference type="PANTHER" id="PTHR43320:SF3">
    <property type="entry name" value="CARBOHYDRATE KINASE PFKB DOMAIN-CONTAINING PROTEIN"/>
    <property type="match status" value="1"/>
</dbReference>
<comment type="caution">
    <text evidence="5">The sequence shown here is derived from an EMBL/GenBank/DDBJ whole genome shotgun (WGS) entry which is preliminary data.</text>
</comment>
<organism evidence="5 6">
    <name type="scientific">Virgisporangium aurantiacum</name>
    <dbReference type="NCBI Taxonomy" id="175570"/>
    <lineage>
        <taxon>Bacteria</taxon>
        <taxon>Bacillati</taxon>
        <taxon>Actinomycetota</taxon>
        <taxon>Actinomycetes</taxon>
        <taxon>Micromonosporales</taxon>
        <taxon>Micromonosporaceae</taxon>
        <taxon>Virgisporangium</taxon>
    </lineage>
</organism>
<dbReference type="Proteomes" id="UP000612585">
    <property type="component" value="Unassembled WGS sequence"/>
</dbReference>
<keyword evidence="3" id="KW-0418">Kinase</keyword>
<dbReference type="AlphaFoldDB" id="A0A8J4DWG6"/>
<dbReference type="PROSITE" id="PS00584">
    <property type="entry name" value="PFKB_KINASES_2"/>
    <property type="match status" value="1"/>
</dbReference>
<evidence type="ECO:0000256" key="2">
    <source>
        <dbReference type="ARBA" id="ARBA00022679"/>
    </source>
</evidence>